<protein>
    <submittedName>
        <fullName evidence="6">Type IV secretion system protein</fullName>
    </submittedName>
</protein>
<feature type="transmembrane region" description="Helical" evidence="5">
    <location>
        <begin position="279"/>
        <end position="299"/>
    </location>
</feature>
<sequence length="364" mass="37572">MEPDDLQIAGFLFENVQPAFQAFVTDGSTTIMGIIATPAVVLLTIYVLFWGVSMASGQISEPFTDGMKRIVRMCIIVGFALTAGIYQGTVVDFFMQAPMEIASQVAIPGSNPIGDDINSMSTMLDQAAASGFDVAAKPWQEGIVMHSAALTGVSGEGLLFQGVAILLCTIVVLTVAIAACLILVAYSALTILLAIGPLFVLFALLPGTMRWFESWLGQVVNYAIGVLLIVLAASLMFKVLDTFFQHMATMGTAEILMASLKAIGMAAFVLGVMFSMPSIAAALGGGAAASASGFGGRLASLGSGAGRMLATGHSKRAITSGNSAVGKAIGSTAASTARAANHVVKKGFEMARKKSLAANIVRAG</sequence>
<keyword evidence="3 5" id="KW-1133">Transmembrane helix</keyword>
<comment type="subcellular location">
    <subcellularLocation>
        <location evidence="1">Membrane</location>
        <topology evidence="1">Multi-pass membrane protein</topology>
    </subcellularLocation>
</comment>
<dbReference type="RefSeq" id="WP_169707411.1">
    <property type="nucleotide sequence ID" value="NZ_CP051651.1"/>
</dbReference>
<dbReference type="InterPro" id="IPR007688">
    <property type="entry name" value="Conjugal_tfr_TrbL/VirB6"/>
</dbReference>
<dbReference type="GO" id="GO:0030255">
    <property type="term" value="P:protein secretion by the type IV secretion system"/>
    <property type="evidence" value="ECO:0007669"/>
    <property type="project" value="InterPro"/>
</dbReference>
<feature type="transmembrane region" description="Helical" evidence="5">
    <location>
        <begin position="30"/>
        <end position="49"/>
    </location>
</feature>
<organism evidence="6 7">
    <name type="scientific">Xanthomonas campestris pv. badrii</name>
    <dbReference type="NCBI Taxonomy" id="149696"/>
    <lineage>
        <taxon>Bacteria</taxon>
        <taxon>Pseudomonadati</taxon>
        <taxon>Pseudomonadota</taxon>
        <taxon>Gammaproteobacteria</taxon>
        <taxon>Lysobacterales</taxon>
        <taxon>Lysobacteraceae</taxon>
        <taxon>Xanthomonas</taxon>
    </lineage>
</organism>
<feature type="transmembrane region" description="Helical" evidence="5">
    <location>
        <begin position="252"/>
        <end position="273"/>
    </location>
</feature>
<reference evidence="6 7" key="2">
    <citation type="submission" date="2020-04" db="EMBL/GenBank/DDBJ databases">
        <authorList>
            <person name="Fomenkov A."/>
            <person name="Anton B.P."/>
            <person name="Roberts R.J."/>
        </authorList>
    </citation>
    <scope>NUCLEOTIDE SEQUENCE [LARGE SCALE GENOMIC DNA]</scope>
    <source>
        <strain evidence="6 7">NEB122</strain>
    </source>
</reference>
<feature type="transmembrane region" description="Helical" evidence="5">
    <location>
        <begin position="70"/>
        <end position="89"/>
    </location>
</feature>
<feature type="transmembrane region" description="Helical" evidence="5">
    <location>
        <begin position="158"/>
        <end position="182"/>
    </location>
</feature>
<keyword evidence="4 5" id="KW-0472">Membrane</keyword>
<evidence type="ECO:0000256" key="2">
    <source>
        <dbReference type="ARBA" id="ARBA00022692"/>
    </source>
</evidence>
<accession>A0A7Z2VD93</accession>
<dbReference type="EMBL" id="CP051651">
    <property type="protein sequence ID" value="QJD69262.1"/>
    <property type="molecule type" value="Genomic_DNA"/>
</dbReference>
<evidence type="ECO:0000313" key="7">
    <source>
        <dbReference type="Proteomes" id="UP000503498"/>
    </source>
</evidence>
<evidence type="ECO:0000256" key="4">
    <source>
        <dbReference type="ARBA" id="ARBA00023136"/>
    </source>
</evidence>
<dbReference type="AlphaFoldDB" id="A0A7Z2VD93"/>
<proteinExistence type="predicted"/>
<feature type="transmembrane region" description="Helical" evidence="5">
    <location>
        <begin position="189"/>
        <end position="207"/>
    </location>
</feature>
<evidence type="ECO:0000256" key="1">
    <source>
        <dbReference type="ARBA" id="ARBA00004141"/>
    </source>
</evidence>
<dbReference type="Pfam" id="PF04610">
    <property type="entry name" value="TrbL"/>
    <property type="match status" value="1"/>
</dbReference>
<dbReference type="Proteomes" id="UP000503498">
    <property type="component" value="Chromosome"/>
</dbReference>
<reference evidence="6 7" key="1">
    <citation type="submission" date="2020-04" db="EMBL/GenBank/DDBJ databases">
        <title>Genome-Wide Identification of 5-Methylcytosine Sites in Bacterial Genomes By High-Throughput Sequencing of MspJI Restriction Fragments.</title>
        <authorList>
            <person name="Wu V."/>
        </authorList>
    </citation>
    <scope>NUCLEOTIDE SEQUENCE [LARGE SCALE GENOMIC DNA]</scope>
    <source>
        <strain evidence="6 7">NEB122</strain>
    </source>
</reference>
<gene>
    <name evidence="6" type="ORF">HG421_17160</name>
</gene>
<evidence type="ECO:0000256" key="5">
    <source>
        <dbReference type="SAM" id="Phobius"/>
    </source>
</evidence>
<evidence type="ECO:0000256" key="3">
    <source>
        <dbReference type="ARBA" id="ARBA00022989"/>
    </source>
</evidence>
<feature type="transmembrane region" description="Helical" evidence="5">
    <location>
        <begin position="219"/>
        <end position="240"/>
    </location>
</feature>
<dbReference type="GO" id="GO:0016020">
    <property type="term" value="C:membrane"/>
    <property type="evidence" value="ECO:0007669"/>
    <property type="project" value="UniProtKB-SubCell"/>
</dbReference>
<evidence type="ECO:0000313" key="6">
    <source>
        <dbReference type="EMBL" id="QJD69262.1"/>
    </source>
</evidence>
<keyword evidence="2 5" id="KW-0812">Transmembrane</keyword>
<name>A0A7Z2VD93_XANCA</name>